<keyword evidence="6" id="KW-0169">Cobalamin biosynthesis</keyword>
<protein>
    <recommendedName>
        <fullName evidence="6">Corrinoid adenosyltransferase</fullName>
        <ecNumber evidence="6">2.5.1.17</ecNumber>
    </recommendedName>
    <alternativeName>
        <fullName evidence="6">Cob(II)alamin adenosyltransferase</fullName>
    </alternativeName>
    <alternativeName>
        <fullName evidence="6">Cob(II)yrinic acid a,c-diamide adenosyltransferase</fullName>
    </alternativeName>
    <alternativeName>
        <fullName evidence="6">Cobinamide/cobalamin adenosyltransferase</fullName>
    </alternativeName>
</protein>
<dbReference type="Proteomes" id="UP000218288">
    <property type="component" value="Chromosome"/>
</dbReference>
<evidence type="ECO:0000256" key="2">
    <source>
        <dbReference type="ARBA" id="ARBA00011233"/>
    </source>
</evidence>
<dbReference type="RefSeq" id="WP_096483539.1">
    <property type="nucleotide sequence ID" value="NZ_AP014809.1"/>
</dbReference>
<dbReference type="SUPFAM" id="SSF89028">
    <property type="entry name" value="Cobalamin adenosyltransferase-like"/>
    <property type="match status" value="1"/>
</dbReference>
<comment type="pathway">
    <text evidence="6">Cofactor biosynthesis; adenosylcobalamin biosynthesis; adenosylcobalamin from cob(II)yrinate a,c-diamide: step 2/7.</text>
</comment>
<dbReference type="UniPathway" id="UPA00148">
    <property type="reaction ID" value="UER00233"/>
</dbReference>
<dbReference type="GO" id="GO:0009236">
    <property type="term" value="P:cobalamin biosynthetic process"/>
    <property type="evidence" value="ECO:0007669"/>
    <property type="project" value="UniProtKB-UniRule"/>
</dbReference>
<dbReference type="EMBL" id="AP014809">
    <property type="protein sequence ID" value="BAU89072.1"/>
    <property type="molecule type" value="Genomic_DNA"/>
</dbReference>
<dbReference type="InterPro" id="IPR036451">
    <property type="entry name" value="CblAdoTrfase-like_sf"/>
</dbReference>
<keyword evidence="4 6" id="KW-0547">Nucleotide-binding</keyword>
<accession>A0A161JLG7</accession>
<sequence>MVKINRVTTRTGDDGRTALGDGARLPKFHIRVAANGSIDEANSFIGLARLDVSEAAADIFGQIQNDLFDIGADLCRPERGGLKVEPTRFTDERVAWIEATIERHNAGLPALDSFVLPGGTRAAAALHVARSVVRRAEREIVEVAFQEPITPAIIRYINRLSDLLFVLARIENRREGAGEIWQPAPHRGGGDRSG</sequence>
<comment type="subunit">
    <text evidence="2">Homotrimer.</text>
</comment>
<keyword evidence="5 6" id="KW-0067">ATP-binding</keyword>
<dbReference type="NCBIfam" id="TIGR00636">
    <property type="entry name" value="PduO_Nterm"/>
    <property type="match status" value="1"/>
</dbReference>
<dbReference type="GO" id="GO:0005524">
    <property type="term" value="F:ATP binding"/>
    <property type="evidence" value="ECO:0007669"/>
    <property type="project" value="UniProtKB-UniRule"/>
</dbReference>
<feature type="domain" description="Cobalamin adenosyltransferase-like" evidence="7">
    <location>
        <begin position="8"/>
        <end position="170"/>
    </location>
</feature>
<evidence type="ECO:0000256" key="1">
    <source>
        <dbReference type="ARBA" id="ARBA00007487"/>
    </source>
</evidence>
<dbReference type="InterPro" id="IPR016030">
    <property type="entry name" value="CblAdoTrfase-like"/>
</dbReference>
<dbReference type="OrthoDB" id="9778896at2"/>
<proteinExistence type="inferred from homology"/>
<reference evidence="8 9" key="1">
    <citation type="journal article" date="2016" name="Genome Announc.">
        <title>Complete Genome Sequence of Methylobacterium populi P-1M, Isolated from Pink-Pigmented Household Biofilm.</title>
        <authorList>
            <person name="Morohoshi T."/>
            <person name="Ikeda T."/>
        </authorList>
    </citation>
    <scope>NUCLEOTIDE SEQUENCE [LARGE SCALE GENOMIC DNA]</scope>
    <source>
        <strain evidence="8 9">P-1M</strain>
    </source>
</reference>
<name>A0A161JLG7_9HYPH</name>
<dbReference type="PANTHER" id="PTHR12213:SF0">
    <property type="entry name" value="CORRINOID ADENOSYLTRANSFERASE MMAB"/>
    <property type="match status" value="1"/>
</dbReference>
<evidence type="ECO:0000256" key="3">
    <source>
        <dbReference type="ARBA" id="ARBA00022679"/>
    </source>
</evidence>
<evidence type="ECO:0000256" key="5">
    <source>
        <dbReference type="ARBA" id="ARBA00022840"/>
    </source>
</evidence>
<evidence type="ECO:0000256" key="6">
    <source>
        <dbReference type="RuleBase" id="RU366026"/>
    </source>
</evidence>
<dbReference type="FunFam" id="1.20.1200.10:FF:000001">
    <property type="entry name" value="Cob(I)yrinic acid a,c-diamide adenosyltransferase"/>
    <property type="match status" value="1"/>
</dbReference>
<keyword evidence="3 6" id="KW-0808">Transferase</keyword>
<evidence type="ECO:0000313" key="8">
    <source>
        <dbReference type="EMBL" id="BAU89072.1"/>
    </source>
</evidence>
<evidence type="ECO:0000256" key="4">
    <source>
        <dbReference type="ARBA" id="ARBA00022741"/>
    </source>
</evidence>
<evidence type="ECO:0000259" key="7">
    <source>
        <dbReference type="Pfam" id="PF01923"/>
    </source>
</evidence>
<comment type="catalytic activity">
    <reaction evidence="6">
        <text>2 cob(II)yrinate a,c diamide + reduced [electron-transfer flavoprotein] + 2 ATP = 2 adenosylcob(III)yrinate a,c-diamide + 2 triphosphate + oxidized [electron-transfer flavoprotein] + 3 H(+)</text>
        <dbReference type="Rhea" id="RHEA:11528"/>
        <dbReference type="Rhea" id="RHEA-COMP:10685"/>
        <dbReference type="Rhea" id="RHEA-COMP:10686"/>
        <dbReference type="ChEBI" id="CHEBI:15378"/>
        <dbReference type="ChEBI" id="CHEBI:18036"/>
        <dbReference type="ChEBI" id="CHEBI:30616"/>
        <dbReference type="ChEBI" id="CHEBI:57692"/>
        <dbReference type="ChEBI" id="CHEBI:58307"/>
        <dbReference type="ChEBI" id="CHEBI:58503"/>
        <dbReference type="ChEBI" id="CHEBI:58537"/>
        <dbReference type="EC" id="2.5.1.17"/>
    </reaction>
</comment>
<dbReference type="Gene3D" id="1.20.1200.10">
    <property type="entry name" value="Cobalamin adenosyltransferase-like"/>
    <property type="match status" value="1"/>
</dbReference>
<comment type="catalytic activity">
    <reaction evidence="6">
        <text>2 cob(II)alamin + reduced [electron-transfer flavoprotein] + 2 ATP = 2 adenosylcob(III)alamin + 2 triphosphate + oxidized [electron-transfer flavoprotein] + 3 H(+)</text>
        <dbReference type="Rhea" id="RHEA:28671"/>
        <dbReference type="Rhea" id="RHEA-COMP:10685"/>
        <dbReference type="Rhea" id="RHEA-COMP:10686"/>
        <dbReference type="ChEBI" id="CHEBI:15378"/>
        <dbReference type="ChEBI" id="CHEBI:16304"/>
        <dbReference type="ChEBI" id="CHEBI:18036"/>
        <dbReference type="ChEBI" id="CHEBI:18408"/>
        <dbReference type="ChEBI" id="CHEBI:30616"/>
        <dbReference type="ChEBI" id="CHEBI:57692"/>
        <dbReference type="ChEBI" id="CHEBI:58307"/>
        <dbReference type="EC" id="2.5.1.17"/>
    </reaction>
</comment>
<dbReference type="InterPro" id="IPR029499">
    <property type="entry name" value="PduO-typ"/>
</dbReference>
<gene>
    <name evidence="8" type="ORF">MPPM_0467</name>
</gene>
<dbReference type="PANTHER" id="PTHR12213">
    <property type="entry name" value="CORRINOID ADENOSYLTRANSFERASE"/>
    <property type="match status" value="1"/>
</dbReference>
<dbReference type="AlphaFoldDB" id="A0A161JLG7"/>
<dbReference type="EC" id="2.5.1.17" evidence="6"/>
<dbReference type="GO" id="GO:0008817">
    <property type="term" value="F:corrinoid adenosyltransferase activity"/>
    <property type="evidence" value="ECO:0007669"/>
    <property type="project" value="UniProtKB-UniRule"/>
</dbReference>
<evidence type="ECO:0000313" key="9">
    <source>
        <dbReference type="Proteomes" id="UP000218288"/>
    </source>
</evidence>
<dbReference type="Pfam" id="PF01923">
    <property type="entry name" value="Cob_adeno_trans"/>
    <property type="match status" value="1"/>
</dbReference>
<organism evidence="8 9">
    <name type="scientific">Methylorubrum populi</name>
    <dbReference type="NCBI Taxonomy" id="223967"/>
    <lineage>
        <taxon>Bacteria</taxon>
        <taxon>Pseudomonadati</taxon>
        <taxon>Pseudomonadota</taxon>
        <taxon>Alphaproteobacteria</taxon>
        <taxon>Hyphomicrobiales</taxon>
        <taxon>Methylobacteriaceae</taxon>
        <taxon>Methylorubrum</taxon>
    </lineage>
</organism>
<comment type="similarity">
    <text evidence="1 6">Belongs to the Cob(I)alamin adenosyltransferase family.</text>
</comment>